<feature type="compositionally biased region" description="Polar residues" evidence="1">
    <location>
        <begin position="1170"/>
        <end position="1190"/>
    </location>
</feature>
<dbReference type="OrthoDB" id="3791520at2759"/>
<feature type="region of interest" description="Disordered" evidence="1">
    <location>
        <begin position="73"/>
        <end position="133"/>
    </location>
</feature>
<organism evidence="2 3">
    <name type="scientific">Lojkania enalia</name>
    <dbReference type="NCBI Taxonomy" id="147567"/>
    <lineage>
        <taxon>Eukaryota</taxon>
        <taxon>Fungi</taxon>
        <taxon>Dikarya</taxon>
        <taxon>Ascomycota</taxon>
        <taxon>Pezizomycotina</taxon>
        <taxon>Dothideomycetes</taxon>
        <taxon>Pleosporomycetidae</taxon>
        <taxon>Pleosporales</taxon>
        <taxon>Pleosporales incertae sedis</taxon>
        <taxon>Lojkania</taxon>
    </lineage>
</organism>
<feature type="region of interest" description="Disordered" evidence="1">
    <location>
        <begin position="210"/>
        <end position="229"/>
    </location>
</feature>
<evidence type="ECO:0000256" key="1">
    <source>
        <dbReference type="SAM" id="MobiDB-lite"/>
    </source>
</evidence>
<sequence length="1654" mass="185366">MPPKRKAAARSSRLESEAKRKRAHQPVPHRRGGMHRVKDEHRTGTHWDDMKHSELLTAIRSPSRVRIYRKDMKKHEMARALAEDDAQRAEGEEKRDRELRKKAAVAKKRKEKEGQEKDHKKKQKEKEMAERHDRMLAKGEGIVDLESSDEETNARKIQGIERFGTLLDDDSFSEDTSTETPTPTTLSPILPHQKLRIFEWPFPDLPSLNLPCSPSSPSDREDGDVHQAPLPREIPYAVMNLVTTVTGETLELPGRTYQEVVGADFAPKLAYDTIVAARNGILIGVLRKAVIESGKAWAARTQVQGWNGHMYLKLPDRTSSIPLADVYAKWRKKRRGKTSVYEKKRKQEKADKKRLDKKQMILEIYASSEFRPPICYIPAYLDFPRGLEDELPRAIDNLFFIRFPGMDLPHYYFWANPAKWQNPTKPNLEWKSLREKDLQKEAEEMRQREQLFEEDARRLHIRPSEVDDSLRPYPQDKTRKKVRKSGIPREFQLDLKQPKTSKFKTALWSIETELFQHGLSYVLYKYRDQWIADGKAGRWEYFIGNLPSLYPSGKLPENPPVIAQYVPKSLAEKIAAIEVPIVDRPVSPIKGDEPWTRDDNAYWDIVDVPSEEIDEDVQQELLRFIEPLDLGESSTPRHHQSTSGPPRDLKEFDLWLKSTSPSYAPPDSHMPGTPVRKAIRAFERQAWEKRFKKHAQDTADLKLLHSPSTSQISSQILPELISQIESMPVAELKWQLYTLMDDRLKRDRYCRVCFEPLEKSDLAAIYHHYQSHRDEADMSCPFCGMEWAFLDSQGSHCDCLANLLLNIKQWKASHIFEHDFDNDPSLIPYLYRRCSSDELSMAKAFAASRANARQRSPASTGTEPQTTRLSKVSFSPVTVGRRISYNNQEDASVETEVSSMGTTSPRKSNLRNRRAANGKMPRKSSLRVDTRRVQKRTLTGKAKGKAQQSTQSNSMSTSSPMALYDSESSALHVPHHRARADPDAAWDPDAEVTSGSDHVPSPYLHHIQSRNQNDPGATFDPHRWSQSSIESLEQYRQPKVKSKKAGTKTTAKDRKAKVTNRKLKDPSYRDLLSPVPSASSYEIEVALSKKSRIAVAGEKAAKGNLSKSIPGQRRGSLTNLTGVLLDLETETPRLGRHYSPAVSNASSSSWERRQQELIEPDSSRIATLSASGASTQNLNQEKRSSISSASAMFRRASDGSSLGDKDFIKFNDDETLPGLDDEDVLIGNPFAPPSKNSKGKGKVKSQSTGASSKGKGRGKAASKTLGVTKIRIPTVMGDDVVRTQISTEEELANRRAERRTTLSRQSFVEPLVLAPARKLAGQILKVKRLDGSQAYLFKSPTPTPSAAGASSSQDKGTRFQPKRIGWARSTLSKVSARTSSIAKSSKASSGVSSTSKISSLPPAVIPDANRSFYDVPYSEKCHIVPPNTPAVFLRRRLSISYDQRSELNARELSAKIGKVKTTRGGLVREVPKGTQKGKPRGLTVSRKSEEKVRSGRVEKRRAKSNRKATSKSASKANASEKAKVDAVTERRMTRARSRAEAAPKTKATPTREVTTASKAKVPSKFAKTAKENASPKASKMPNIEVQIKAPSIRITRAASRANIAALVVSNEEVDTKNKKAVENKVASGRATKSKRTKAQGKGGAKESNSGEKPK</sequence>
<feature type="region of interest" description="Disordered" evidence="1">
    <location>
        <begin position="1612"/>
        <end position="1654"/>
    </location>
</feature>
<feature type="compositionally biased region" description="Low complexity" evidence="1">
    <location>
        <begin position="1377"/>
        <end position="1399"/>
    </location>
</feature>
<accession>A0A9P4N3G8</accession>
<feature type="compositionally biased region" description="Basic and acidic residues" evidence="1">
    <location>
        <begin position="111"/>
        <end position="133"/>
    </location>
</feature>
<proteinExistence type="predicted"/>
<feature type="compositionally biased region" description="Basic residues" evidence="1">
    <location>
        <begin position="19"/>
        <end position="35"/>
    </location>
</feature>
<feature type="region of interest" description="Disordered" evidence="1">
    <location>
        <begin position="1336"/>
        <end position="1362"/>
    </location>
</feature>
<dbReference type="Proteomes" id="UP000800093">
    <property type="component" value="Unassembled WGS sequence"/>
</dbReference>
<evidence type="ECO:0000313" key="2">
    <source>
        <dbReference type="EMBL" id="KAF2264462.1"/>
    </source>
</evidence>
<feature type="region of interest" description="Disordered" evidence="1">
    <location>
        <begin position="1467"/>
        <end position="1581"/>
    </location>
</feature>
<feature type="compositionally biased region" description="Polar residues" evidence="1">
    <location>
        <begin position="884"/>
        <end position="907"/>
    </location>
</feature>
<feature type="region of interest" description="Disordered" evidence="1">
    <location>
        <begin position="1"/>
        <end position="50"/>
    </location>
</feature>
<feature type="region of interest" description="Disordered" evidence="1">
    <location>
        <begin position="1377"/>
        <end position="1400"/>
    </location>
</feature>
<feature type="compositionally biased region" description="Basic and acidic residues" evidence="1">
    <location>
        <begin position="36"/>
        <end position="50"/>
    </location>
</feature>
<feature type="compositionally biased region" description="Acidic residues" evidence="1">
    <location>
        <begin position="168"/>
        <end position="177"/>
    </location>
</feature>
<feature type="region of interest" description="Disordered" evidence="1">
    <location>
        <begin position="1136"/>
        <end position="1156"/>
    </location>
</feature>
<feature type="region of interest" description="Disordered" evidence="1">
    <location>
        <begin position="168"/>
        <end position="188"/>
    </location>
</feature>
<feature type="compositionally biased region" description="Basic and acidic residues" evidence="1">
    <location>
        <begin position="1613"/>
        <end position="1622"/>
    </location>
</feature>
<feature type="compositionally biased region" description="Basic and acidic residues" evidence="1">
    <location>
        <begin position="1518"/>
        <end position="1543"/>
    </location>
</feature>
<feature type="region of interest" description="Disordered" evidence="1">
    <location>
        <begin position="1170"/>
        <end position="1191"/>
    </location>
</feature>
<feature type="region of interest" description="Disordered" evidence="1">
    <location>
        <begin position="848"/>
        <end position="1057"/>
    </location>
</feature>
<evidence type="ECO:0000313" key="3">
    <source>
        <dbReference type="Proteomes" id="UP000800093"/>
    </source>
</evidence>
<keyword evidence="3" id="KW-1185">Reference proteome</keyword>
<comment type="caution">
    <text evidence="2">The sequence shown here is derived from an EMBL/GenBank/DDBJ whole genome shotgun (WGS) entry which is preliminary data.</text>
</comment>
<reference evidence="3" key="1">
    <citation type="journal article" date="2020" name="Stud. Mycol.">
        <title>101 Dothideomycetes genomes: A test case for predicting lifestyles and emergence of pathogens.</title>
        <authorList>
            <person name="Haridas S."/>
            <person name="Albert R."/>
            <person name="Binder M."/>
            <person name="Bloem J."/>
            <person name="LaButti K."/>
            <person name="Salamov A."/>
            <person name="Andreopoulos B."/>
            <person name="Baker S."/>
            <person name="Barry K."/>
            <person name="Bills G."/>
            <person name="Bluhm B."/>
            <person name="Cannon C."/>
            <person name="Castanera R."/>
            <person name="Culley D."/>
            <person name="Daum C."/>
            <person name="Ezra D."/>
            <person name="Gonzalez J."/>
            <person name="Henrissat B."/>
            <person name="Kuo A."/>
            <person name="Liang C."/>
            <person name="Lipzen A."/>
            <person name="Lutzoni F."/>
            <person name="Magnuson J."/>
            <person name="Mondo S."/>
            <person name="Nolan M."/>
            <person name="Ohm R."/>
            <person name="Pangilinan J."/>
            <person name="Park H.-J."/>
            <person name="Ramirez L."/>
            <person name="Alfaro M."/>
            <person name="Sun H."/>
            <person name="Tritt A."/>
            <person name="Yoshinaga Y."/>
            <person name="Zwiers L.-H."/>
            <person name="Turgeon B."/>
            <person name="Goodwin S."/>
            <person name="Spatafora J."/>
            <person name="Crous P."/>
            <person name="Grigoriev I."/>
        </authorList>
    </citation>
    <scope>NUCLEOTIDE SEQUENCE [LARGE SCALE GENOMIC DNA]</scope>
    <source>
        <strain evidence="3">CBS 304.66</strain>
    </source>
</reference>
<feature type="region of interest" description="Disordered" evidence="1">
    <location>
        <begin position="1218"/>
        <end position="1262"/>
    </location>
</feature>
<feature type="compositionally biased region" description="Low complexity" evidence="1">
    <location>
        <begin position="178"/>
        <end position="188"/>
    </location>
</feature>
<feature type="compositionally biased region" description="Low complexity" evidence="1">
    <location>
        <begin position="947"/>
        <end position="959"/>
    </location>
</feature>
<feature type="compositionally biased region" description="Low complexity" evidence="1">
    <location>
        <begin position="1139"/>
        <end position="1149"/>
    </location>
</feature>
<gene>
    <name evidence="2" type="ORF">CC78DRAFT_580536</name>
</gene>
<feature type="compositionally biased region" description="Low complexity" evidence="1">
    <location>
        <begin position="1244"/>
        <end position="1253"/>
    </location>
</feature>
<feature type="compositionally biased region" description="Polar residues" evidence="1">
    <location>
        <begin position="860"/>
        <end position="876"/>
    </location>
</feature>
<feature type="compositionally biased region" description="Basic residues" evidence="1">
    <location>
        <begin position="908"/>
        <end position="925"/>
    </location>
</feature>
<feature type="compositionally biased region" description="Basic and acidic residues" evidence="1">
    <location>
        <begin position="73"/>
        <end position="101"/>
    </location>
</feature>
<dbReference type="EMBL" id="ML986616">
    <property type="protein sequence ID" value="KAF2264462.1"/>
    <property type="molecule type" value="Genomic_DNA"/>
</dbReference>
<feature type="compositionally biased region" description="Low complexity" evidence="1">
    <location>
        <begin position="848"/>
        <end position="859"/>
    </location>
</feature>
<feature type="compositionally biased region" description="Basic residues" evidence="1">
    <location>
        <begin position="1498"/>
        <end position="1509"/>
    </location>
</feature>
<feature type="compositionally biased region" description="Basic and acidic residues" evidence="1">
    <location>
        <begin position="1486"/>
        <end position="1497"/>
    </location>
</feature>
<protein>
    <submittedName>
        <fullName evidence="2">Uncharacterized protein</fullName>
    </submittedName>
</protein>
<name>A0A9P4N3G8_9PLEO</name>